<dbReference type="SUPFAM" id="SSF55729">
    <property type="entry name" value="Acyl-CoA N-acyltransferases (Nat)"/>
    <property type="match status" value="1"/>
</dbReference>
<evidence type="ECO:0000313" key="2">
    <source>
        <dbReference type="EMBL" id="UNY99419.1"/>
    </source>
</evidence>
<dbReference type="RefSeq" id="WP_242937792.1">
    <property type="nucleotide sequence ID" value="NZ_CP094326.1"/>
</dbReference>
<protein>
    <submittedName>
        <fullName evidence="2">GNAT family N-acetyltransferase</fullName>
    </submittedName>
</protein>
<accession>A0ABY3YNM2</accession>
<dbReference type="Gene3D" id="3.40.630.30">
    <property type="match status" value="1"/>
</dbReference>
<sequence length="148" mass="16442">MLSFILYNTNDKPNEETKSAIVDFLYNNLGQYGDPKEDILKCLNYAVKDKVTAHGGFVLLAKEQGEIIGATIINETGMSGYIPENILVYIAVDETARGKGVGKQIMEKTISLIEGGLALHVEPDNPAKILYEKLGFTNKYLEMRLNKQ</sequence>
<evidence type="ECO:0000259" key="1">
    <source>
        <dbReference type="PROSITE" id="PS51186"/>
    </source>
</evidence>
<dbReference type="CDD" id="cd04301">
    <property type="entry name" value="NAT_SF"/>
    <property type="match status" value="1"/>
</dbReference>
<dbReference type="InterPro" id="IPR016181">
    <property type="entry name" value="Acyl_CoA_acyltransferase"/>
</dbReference>
<keyword evidence="3" id="KW-1185">Reference proteome</keyword>
<gene>
    <name evidence="2" type="ORF">MQE36_03530</name>
</gene>
<reference evidence="2 3" key="1">
    <citation type="journal article" date="2018" name="Int. J. Syst. Evol. Microbiol.">
        <title>Zhouia spongiae sp. nov., isolated from a marine sponge.</title>
        <authorList>
            <person name="Zhuang L."/>
            <person name="Lin B."/>
            <person name="Qin F."/>
            <person name="Luo L."/>
        </authorList>
    </citation>
    <scope>NUCLEOTIDE SEQUENCE [LARGE SCALE GENOMIC DNA]</scope>
    <source>
        <strain evidence="2 3">HN-Y44</strain>
    </source>
</reference>
<name>A0ABY3YNM2_9FLAO</name>
<dbReference type="Pfam" id="PF13508">
    <property type="entry name" value="Acetyltransf_7"/>
    <property type="match status" value="1"/>
</dbReference>
<organism evidence="2 3">
    <name type="scientific">Zhouia spongiae</name>
    <dbReference type="NCBI Taxonomy" id="2202721"/>
    <lineage>
        <taxon>Bacteria</taxon>
        <taxon>Pseudomonadati</taxon>
        <taxon>Bacteroidota</taxon>
        <taxon>Flavobacteriia</taxon>
        <taxon>Flavobacteriales</taxon>
        <taxon>Flavobacteriaceae</taxon>
        <taxon>Zhouia</taxon>
    </lineage>
</organism>
<dbReference type="Proteomes" id="UP000829476">
    <property type="component" value="Chromosome"/>
</dbReference>
<dbReference type="EMBL" id="CP094326">
    <property type="protein sequence ID" value="UNY99419.1"/>
    <property type="molecule type" value="Genomic_DNA"/>
</dbReference>
<dbReference type="PROSITE" id="PS51186">
    <property type="entry name" value="GNAT"/>
    <property type="match status" value="1"/>
</dbReference>
<dbReference type="InterPro" id="IPR000182">
    <property type="entry name" value="GNAT_dom"/>
</dbReference>
<feature type="domain" description="N-acetyltransferase" evidence="1">
    <location>
        <begin position="11"/>
        <end position="148"/>
    </location>
</feature>
<proteinExistence type="predicted"/>
<evidence type="ECO:0000313" key="3">
    <source>
        <dbReference type="Proteomes" id="UP000829476"/>
    </source>
</evidence>